<proteinExistence type="inferred from homology"/>
<dbReference type="GO" id="GO:0000725">
    <property type="term" value="P:recombinational repair"/>
    <property type="evidence" value="ECO:0007669"/>
    <property type="project" value="TreeGrafter"/>
</dbReference>
<evidence type="ECO:0000256" key="16">
    <source>
        <dbReference type="PROSITE-ProRule" id="PRU00560"/>
    </source>
</evidence>
<evidence type="ECO:0000256" key="2">
    <source>
        <dbReference type="ARBA" id="ARBA00022722"/>
    </source>
</evidence>
<dbReference type="Pfam" id="PF13361">
    <property type="entry name" value="UvrD_C"/>
    <property type="match status" value="1"/>
</dbReference>
<keyword evidence="6 16" id="KW-0347">Helicase</keyword>
<feature type="domain" description="UvrD-like helicase ATP-binding" evidence="17">
    <location>
        <begin position="2"/>
        <end position="291"/>
    </location>
</feature>
<evidence type="ECO:0000256" key="4">
    <source>
        <dbReference type="ARBA" id="ARBA00022763"/>
    </source>
</evidence>
<comment type="caution">
    <text evidence="19">The sequence shown here is derived from an EMBL/GenBank/DDBJ whole genome shotgun (WGS) entry which is preliminary data.</text>
</comment>
<dbReference type="PANTHER" id="PTHR11070:SF2">
    <property type="entry name" value="ATP-DEPENDENT DNA HELICASE SRS2"/>
    <property type="match status" value="1"/>
</dbReference>
<keyword evidence="9" id="KW-0238">DNA-binding</keyword>
<dbReference type="InterPro" id="IPR027417">
    <property type="entry name" value="P-loop_NTPase"/>
</dbReference>
<keyword evidence="7" id="KW-0269">Exonuclease</keyword>
<keyword evidence="8 16" id="KW-0067">ATP-binding</keyword>
<evidence type="ECO:0000313" key="20">
    <source>
        <dbReference type="Proteomes" id="UP000285961"/>
    </source>
</evidence>
<feature type="domain" description="UvrD-like helicase C-terminal" evidence="18">
    <location>
        <begin position="292"/>
        <end position="589"/>
    </location>
</feature>
<keyword evidence="5 16" id="KW-0378">Hydrolase</keyword>
<sequence length="1073" mass="120971">MIGLDSVQRQAVESDAKTVIVSGGPGTGKTFLIAQRVLHLLNKGIPLSSMLLFTFSSASASRLRRRIEAEIRCSYDELWIHTFQSFAHSILAEFTSVRPSAGLPVSISPFREYLTIKELLRREQAGLRSKLKEVALKDGLARETSDFFGLLRQNLIRATDFTKIARRLSPELRDLARLYSVHEARMRGKHWIGPRDAIARVNELLGTEPNFLAEYQTKFSHILIDEFQETDPAQLRLIKLLASDEVSLFIVGDEEQRIYRFRGSSVGQFSDIADSRTGAVVFKLETNHRLSPVLHEAARNLIRHNYGEEPQARLFQHDQELRVLSSKDMVEQAYEVARDIKCRVLDSLQTPCPVRYSDCAVICRSTVESGFALEEAFSYYDIPYVLYNSTSFYKHPMVRFVADFVRLLTNPEDDGVLWKVLGLPAVGLDAVKLRRLISRLPAGEGKSLFERLKGIGNEAKPATANAPDDETMRALDEFFRYLEHIQHAVDTARPSALMQAIMSRFFYPAILSKENVAEGVRDSGNLRSLHEVVADIEAVLINMRGKCALADIVEYMDHAFAHFSSQQENDPAEEALDGVSIMTVHQAKGMEFPFVYLVDMTDECFPLLGRGLCLLDSRTLGDLAAHVPEHNVKGNAPTGHFHFLSNLEEQLKEERQLAYVAVTRASRQLTICFPQESRASEPVQPSPFIEELVGADALPVPQDRPDARDSHRIGTLLASSLNRQEIESVLRSCIRSLADDDEALQRLSSFFESLGLDGRFICVAEPFAREPQEPPRIAGHRYSASQLSVYLACPRRFFFEKILKIAPERPEDFGLGELVHLVLEYFHREVKEFGGDSDALMPTLMNAFHLIWRTSHIGPDGHRIPAFSMKFAVALQRAAVERRATEILTRYLRTEAEQAKDRRIIGCEKKSDFSVRGYPFVAKMDRIDLSTAGHIIIDYKTSSSGPKTPRSIKKKFLNVDGDPKYEPEDFQLPLYLLAGRNEGYRPGGLSYYWLGQEDSSGSFKKSLLRVCDDEPDCLSAEEMNEVETNIIAVVEQIAAGDFRAHPKSSFECTWCSFGHVCDAEQQDEPTDDQ</sequence>
<dbReference type="GO" id="GO:0003677">
    <property type="term" value="F:DNA binding"/>
    <property type="evidence" value="ECO:0007669"/>
    <property type="project" value="UniProtKB-KW"/>
</dbReference>
<evidence type="ECO:0000256" key="9">
    <source>
        <dbReference type="ARBA" id="ARBA00023125"/>
    </source>
</evidence>
<dbReference type="GO" id="GO:0043138">
    <property type="term" value="F:3'-5' DNA helicase activity"/>
    <property type="evidence" value="ECO:0007669"/>
    <property type="project" value="UniProtKB-EC"/>
</dbReference>
<dbReference type="GO" id="GO:0005524">
    <property type="term" value="F:ATP binding"/>
    <property type="evidence" value="ECO:0007669"/>
    <property type="project" value="UniProtKB-UniRule"/>
</dbReference>
<reference evidence="19 20" key="1">
    <citation type="journal article" date="2017" name="ISME J.">
        <title>Energy and carbon metabolisms in a deep terrestrial subsurface fluid microbial community.</title>
        <authorList>
            <person name="Momper L."/>
            <person name="Jungbluth S.P."/>
            <person name="Lee M.D."/>
            <person name="Amend J.P."/>
        </authorList>
    </citation>
    <scope>NUCLEOTIDE SEQUENCE [LARGE SCALE GENOMIC DNA]</scope>
    <source>
        <strain evidence="19">SURF_17</strain>
    </source>
</reference>
<dbReference type="EMBL" id="QZKI01000063">
    <property type="protein sequence ID" value="RJP70935.1"/>
    <property type="molecule type" value="Genomic_DNA"/>
</dbReference>
<evidence type="ECO:0000256" key="14">
    <source>
        <dbReference type="ARBA" id="ARBA00034923"/>
    </source>
</evidence>
<dbReference type="Proteomes" id="UP000285961">
    <property type="component" value="Unassembled WGS sequence"/>
</dbReference>
<keyword evidence="4" id="KW-0227">DNA damage</keyword>
<comment type="catalytic activity">
    <reaction evidence="15">
        <text>ATP + H2O = ADP + phosphate + H(+)</text>
        <dbReference type="Rhea" id="RHEA:13065"/>
        <dbReference type="ChEBI" id="CHEBI:15377"/>
        <dbReference type="ChEBI" id="CHEBI:15378"/>
        <dbReference type="ChEBI" id="CHEBI:30616"/>
        <dbReference type="ChEBI" id="CHEBI:43474"/>
        <dbReference type="ChEBI" id="CHEBI:456216"/>
        <dbReference type="EC" id="5.6.2.4"/>
    </reaction>
</comment>
<evidence type="ECO:0000256" key="8">
    <source>
        <dbReference type="ARBA" id="ARBA00022840"/>
    </source>
</evidence>
<evidence type="ECO:0000256" key="5">
    <source>
        <dbReference type="ARBA" id="ARBA00022801"/>
    </source>
</evidence>
<dbReference type="InterPro" id="IPR000212">
    <property type="entry name" value="DNA_helicase_UvrD/REP"/>
</dbReference>
<dbReference type="Gene3D" id="3.90.320.10">
    <property type="match status" value="1"/>
</dbReference>
<protein>
    <recommendedName>
        <fullName evidence="13">DNA 3'-5' helicase</fullName>
        <ecNumber evidence="13">5.6.2.4</ecNumber>
    </recommendedName>
    <alternativeName>
        <fullName evidence="14">DNA 3'-5' helicase II</fullName>
    </alternativeName>
</protein>
<dbReference type="Gene3D" id="1.10.486.10">
    <property type="entry name" value="PCRA, domain 4"/>
    <property type="match status" value="1"/>
</dbReference>
<keyword evidence="11" id="KW-0413">Isomerase</keyword>
<keyword evidence="10" id="KW-0234">DNA repair</keyword>
<dbReference type="CDD" id="cd17932">
    <property type="entry name" value="DEXQc_UvrD"/>
    <property type="match status" value="1"/>
</dbReference>
<dbReference type="AlphaFoldDB" id="A0A419EZS6"/>
<dbReference type="GO" id="GO:0004527">
    <property type="term" value="F:exonuclease activity"/>
    <property type="evidence" value="ECO:0007669"/>
    <property type="project" value="UniProtKB-KW"/>
</dbReference>
<dbReference type="InterPro" id="IPR013986">
    <property type="entry name" value="DExx_box_DNA_helicase_dom_sf"/>
</dbReference>
<dbReference type="PANTHER" id="PTHR11070">
    <property type="entry name" value="UVRD / RECB / PCRA DNA HELICASE FAMILY MEMBER"/>
    <property type="match status" value="1"/>
</dbReference>
<dbReference type="InterPro" id="IPR038726">
    <property type="entry name" value="PDDEXK_AddAB-type"/>
</dbReference>
<accession>A0A419EZS6</accession>
<dbReference type="InterPro" id="IPR014017">
    <property type="entry name" value="DNA_helicase_UvrD-like_C"/>
</dbReference>
<organism evidence="19 20">
    <name type="scientific">Candidatus Abyssobacteria bacterium SURF_17</name>
    <dbReference type="NCBI Taxonomy" id="2093361"/>
    <lineage>
        <taxon>Bacteria</taxon>
        <taxon>Pseudomonadati</taxon>
        <taxon>Candidatus Hydrogenedentota</taxon>
        <taxon>Candidatus Abyssobacteria</taxon>
    </lineage>
</organism>
<dbReference type="SUPFAM" id="SSF52540">
    <property type="entry name" value="P-loop containing nucleoside triphosphate hydrolases"/>
    <property type="match status" value="1"/>
</dbReference>
<dbReference type="GO" id="GO:0005829">
    <property type="term" value="C:cytosol"/>
    <property type="evidence" value="ECO:0007669"/>
    <property type="project" value="TreeGrafter"/>
</dbReference>
<evidence type="ECO:0000256" key="1">
    <source>
        <dbReference type="ARBA" id="ARBA00009922"/>
    </source>
</evidence>
<dbReference type="Gene3D" id="1.10.10.160">
    <property type="match status" value="1"/>
</dbReference>
<dbReference type="PROSITE" id="PS51217">
    <property type="entry name" value="UVRD_HELICASE_CTER"/>
    <property type="match status" value="1"/>
</dbReference>
<evidence type="ECO:0000256" key="12">
    <source>
        <dbReference type="ARBA" id="ARBA00034617"/>
    </source>
</evidence>
<evidence type="ECO:0000256" key="13">
    <source>
        <dbReference type="ARBA" id="ARBA00034808"/>
    </source>
</evidence>
<evidence type="ECO:0000256" key="3">
    <source>
        <dbReference type="ARBA" id="ARBA00022741"/>
    </source>
</evidence>
<comment type="catalytic activity">
    <reaction evidence="12">
        <text>Couples ATP hydrolysis with the unwinding of duplex DNA by translocating in the 3'-5' direction.</text>
        <dbReference type="EC" id="5.6.2.4"/>
    </reaction>
</comment>
<dbReference type="InterPro" id="IPR014016">
    <property type="entry name" value="UvrD-like_ATP-bd"/>
</dbReference>
<feature type="binding site" evidence="16">
    <location>
        <begin position="23"/>
        <end position="30"/>
    </location>
    <ligand>
        <name>ATP</name>
        <dbReference type="ChEBI" id="CHEBI:30616"/>
    </ligand>
</feature>
<dbReference type="EC" id="5.6.2.4" evidence="13"/>
<comment type="similarity">
    <text evidence="1">Belongs to the helicase family. UvrD subfamily.</text>
</comment>
<dbReference type="Pfam" id="PF00580">
    <property type="entry name" value="UvrD-helicase"/>
    <property type="match status" value="1"/>
</dbReference>
<dbReference type="InterPro" id="IPR011604">
    <property type="entry name" value="PDDEXK-like_dom_sf"/>
</dbReference>
<evidence type="ECO:0000259" key="17">
    <source>
        <dbReference type="PROSITE" id="PS51198"/>
    </source>
</evidence>
<evidence type="ECO:0000313" key="19">
    <source>
        <dbReference type="EMBL" id="RJP70935.1"/>
    </source>
</evidence>
<dbReference type="Pfam" id="PF12705">
    <property type="entry name" value="PDDEXK_1"/>
    <property type="match status" value="1"/>
</dbReference>
<evidence type="ECO:0000256" key="6">
    <source>
        <dbReference type="ARBA" id="ARBA00022806"/>
    </source>
</evidence>
<evidence type="ECO:0000256" key="7">
    <source>
        <dbReference type="ARBA" id="ARBA00022839"/>
    </source>
</evidence>
<name>A0A419EZS6_9BACT</name>
<dbReference type="Gene3D" id="3.40.50.300">
    <property type="entry name" value="P-loop containing nucleotide triphosphate hydrolases"/>
    <property type="match status" value="2"/>
</dbReference>
<keyword evidence="2" id="KW-0540">Nuclease</keyword>
<evidence type="ECO:0000256" key="15">
    <source>
        <dbReference type="ARBA" id="ARBA00048988"/>
    </source>
</evidence>
<keyword evidence="3 16" id="KW-0547">Nucleotide-binding</keyword>
<gene>
    <name evidence="19" type="ORF">C4532_08360</name>
</gene>
<dbReference type="PROSITE" id="PS51198">
    <property type="entry name" value="UVRD_HELICASE_ATP_BIND"/>
    <property type="match status" value="1"/>
</dbReference>
<evidence type="ECO:0000259" key="18">
    <source>
        <dbReference type="PROSITE" id="PS51217"/>
    </source>
</evidence>
<evidence type="ECO:0000256" key="11">
    <source>
        <dbReference type="ARBA" id="ARBA00023235"/>
    </source>
</evidence>
<evidence type="ECO:0000256" key="10">
    <source>
        <dbReference type="ARBA" id="ARBA00023204"/>
    </source>
</evidence>